<evidence type="ECO:0000256" key="2">
    <source>
        <dbReference type="ARBA" id="ARBA00022448"/>
    </source>
</evidence>
<dbReference type="PANTHER" id="PTHR43163:SF6">
    <property type="entry name" value="DIPEPTIDE TRANSPORT SYSTEM PERMEASE PROTEIN DPPB-RELATED"/>
    <property type="match status" value="1"/>
</dbReference>
<proteinExistence type="inferred from homology"/>
<evidence type="ECO:0000256" key="5">
    <source>
        <dbReference type="ARBA" id="ARBA00022989"/>
    </source>
</evidence>
<dbReference type="Pfam" id="PF00528">
    <property type="entry name" value="BPD_transp_1"/>
    <property type="match status" value="1"/>
</dbReference>
<evidence type="ECO:0000256" key="6">
    <source>
        <dbReference type="ARBA" id="ARBA00023136"/>
    </source>
</evidence>
<feature type="transmembrane region" description="Helical" evidence="7">
    <location>
        <begin position="228"/>
        <end position="254"/>
    </location>
</feature>
<keyword evidence="3" id="KW-1003">Cell membrane</keyword>
<feature type="transmembrane region" description="Helical" evidence="7">
    <location>
        <begin position="136"/>
        <end position="162"/>
    </location>
</feature>
<dbReference type="Gene3D" id="1.10.3720.10">
    <property type="entry name" value="MetI-like"/>
    <property type="match status" value="1"/>
</dbReference>
<evidence type="ECO:0000256" key="4">
    <source>
        <dbReference type="ARBA" id="ARBA00022692"/>
    </source>
</evidence>
<dbReference type="InterPro" id="IPR045621">
    <property type="entry name" value="BPD_transp_1_N"/>
</dbReference>
<dbReference type="AlphaFoldDB" id="F4CK22"/>
<keyword evidence="10" id="KW-1185">Reference proteome</keyword>
<dbReference type="HOGENOM" id="CLU_036879_0_0_11"/>
<dbReference type="eggNOG" id="COG0601">
    <property type="taxonomic scope" value="Bacteria"/>
</dbReference>
<keyword evidence="6 7" id="KW-0472">Membrane</keyword>
<evidence type="ECO:0000313" key="9">
    <source>
        <dbReference type="EMBL" id="AEA28128.1"/>
    </source>
</evidence>
<name>F4CK22_PSEUX</name>
<feature type="transmembrane region" description="Helical" evidence="7">
    <location>
        <begin position="102"/>
        <end position="124"/>
    </location>
</feature>
<dbReference type="EMBL" id="CP002593">
    <property type="protein sequence ID" value="AEA28128.1"/>
    <property type="molecule type" value="Genomic_DNA"/>
</dbReference>
<dbReference type="RefSeq" id="WP_013678025.1">
    <property type="nucleotide sequence ID" value="NC_015312.1"/>
</dbReference>
<dbReference type="GO" id="GO:0005886">
    <property type="term" value="C:plasma membrane"/>
    <property type="evidence" value="ECO:0007669"/>
    <property type="project" value="UniProtKB-SubCell"/>
</dbReference>
<organism evidence="9 10">
    <name type="scientific">Pseudonocardia dioxanivorans (strain ATCC 55486 / DSM 44775 / JCM 13855 / CB1190)</name>
    <dbReference type="NCBI Taxonomy" id="675635"/>
    <lineage>
        <taxon>Bacteria</taxon>
        <taxon>Bacillati</taxon>
        <taxon>Actinomycetota</taxon>
        <taxon>Actinomycetes</taxon>
        <taxon>Pseudonocardiales</taxon>
        <taxon>Pseudonocardiaceae</taxon>
        <taxon>Pseudonocardia</taxon>
    </lineage>
</organism>
<sequence>MLAYALRRIVVSVPLLVGVSLLVFLILRLIPGDPAQILLFGANPTPDMVAELRHQLGLDQSAPAQYWLYAQRLVRGDLGYSYVTNSPVMSEIAARLPYTIELALAALGVALVLGFVTGILAGMWPGSVIDRIATVVSVLGLAVPYFWLAQLLVLIFAVRLGWLPALGLGGPTAIVLPALSLGLGFAAIITRLLRSSLIEVYQQPYLLVARAKGMAPSRLLVRHALRNAVGSVVTVIGLQIGNLFAGAVAIEIIFGRPGLGQYLVSSIQQKDIPAIQGVVLFVAVVYIGVNLLVDLAHGVLDPRVRLGWSR</sequence>
<feature type="domain" description="ABC transmembrane type-1" evidence="8">
    <location>
        <begin position="96"/>
        <end position="297"/>
    </location>
</feature>
<dbReference type="KEGG" id="pdx:Psed_6014"/>
<keyword evidence="2 7" id="KW-0813">Transport</keyword>
<feature type="transmembrane region" description="Helical" evidence="7">
    <location>
        <begin position="9"/>
        <end position="30"/>
    </location>
</feature>
<comment type="subcellular location">
    <subcellularLocation>
        <location evidence="1 7">Cell membrane</location>
        <topology evidence="1 7">Multi-pass membrane protein</topology>
    </subcellularLocation>
</comment>
<dbReference type="Pfam" id="PF19300">
    <property type="entry name" value="BPD_transp_1_N"/>
    <property type="match status" value="1"/>
</dbReference>
<evidence type="ECO:0000256" key="7">
    <source>
        <dbReference type="RuleBase" id="RU363032"/>
    </source>
</evidence>
<dbReference type="CDD" id="cd06261">
    <property type="entry name" value="TM_PBP2"/>
    <property type="match status" value="1"/>
</dbReference>
<dbReference type="STRING" id="675635.Psed_6014"/>
<evidence type="ECO:0000256" key="3">
    <source>
        <dbReference type="ARBA" id="ARBA00022475"/>
    </source>
</evidence>
<dbReference type="OrthoDB" id="9778910at2"/>
<dbReference type="InterPro" id="IPR035906">
    <property type="entry name" value="MetI-like_sf"/>
</dbReference>
<dbReference type="Proteomes" id="UP000007809">
    <property type="component" value="Chromosome"/>
</dbReference>
<dbReference type="InterPro" id="IPR000515">
    <property type="entry name" value="MetI-like"/>
</dbReference>
<dbReference type="PANTHER" id="PTHR43163">
    <property type="entry name" value="DIPEPTIDE TRANSPORT SYSTEM PERMEASE PROTEIN DPPB-RELATED"/>
    <property type="match status" value="1"/>
</dbReference>
<accession>F4CK22</accession>
<keyword evidence="4 7" id="KW-0812">Transmembrane</keyword>
<evidence type="ECO:0000313" key="10">
    <source>
        <dbReference type="Proteomes" id="UP000007809"/>
    </source>
</evidence>
<gene>
    <name evidence="9" type="ordered locus">Psed_6014</name>
</gene>
<reference evidence="9 10" key="1">
    <citation type="journal article" date="2011" name="J. Bacteriol.">
        <title>Genome sequence of the 1,4-dioxane-degrading Pseudonocardia dioxanivorans strain CB1190.</title>
        <authorList>
            <person name="Sales C.M."/>
            <person name="Mahendra S."/>
            <person name="Grostern A."/>
            <person name="Parales R.E."/>
            <person name="Goodwin L.A."/>
            <person name="Woyke T."/>
            <person name="Nolan M."/>
            <person name="Lapidus A."/>
            <person name="Chertkov O."/>
            <person name="Ovchinnikova G."/>
            <person name="Sczyrba A."/>
            <person name="Alvarez-Cohen L."/>
        </authorList>
    </citation>
    <scope>NUCLEOTIDE SEQUENCE [LARGE SCALE GENOMIC DNA]</scope>
    <source>
        <strain evidence="10">ATCC 55486 / DSM 44775 / JCM 13855 / CB1190</strain>
    </source>
</reference>
<evidence type="ECO:0000259" key="8">
    <source>
        <dbReference type="PROSITE" id="PS50928"/>
    </source>
</evidence>
<dbReference type="PROSITE" id="PS50928">
    <property type="entry name" value="ABC_TM1"/>
    <property type="match status" value="1"/>
</dbReference>
<protein>
    <submittedName>
        <fullName evidence="9">ABC-type transporter, integral membrane subunit</fullName>
    </submittedName>
</protein>
<comment type="similarity">
    <text evidence="7">Belongs to the binding-protein-dependent transport system permease family.</text>
</comment>
<dbReference type="GO" id="GO:0055085">
    <property type="term" value="P:transmembrane transport"/>
    <property type="evidence" value="ECO:0007669"/>
    <property type="project" value="InterPro"/>
</dbReference>
<feature type="transmembrane region" description="Helical" evidence="7">
    <location>
        <begin position="174"/>
        <end position="193"/>
    </location>
</feature>
<dbReference type="SUPFAM" id="SSF161098">
    <property type="entry name" value="MetI-like"/>
    <property type="match status" value="1"/>
</dbReference>
<keyword evidence="5 7" id="KW-1133">Transmembrane helix</keyword>
<evidence type="ECO:0000256" key="1">
    <source>
        <dbReference type="ARBA" id="ARBA00004651"/>
    </source>
</evidence>
<feature type="transmembrane region" description="Helical" evidence="7">
    <location>
        <begin position="274"/>
        <end position="293"/>
    </location>
</feature>